<sequence length="711" mass="76691">MKRMPFPFEFESQEEGAVQEFHTSDYNSGKDSLLSAEDCWNKGKYCFVGSSEPSSVLDRSLASSSTLSSSLGSGGGGGGGGGGASSSDTARVAAVSGNPASRWKQDNTTATSSNAGGGESESELFKPVPPCIGFGAGRDSAAVTAEKCGMDEWDLSGSVAASPDEEPLLRWIMGDVDGPSMASLNKVLQASGPAEYGFNAGYPAMDQGFGIHPGSSGDGFIPAITPSISMPGSGFPVSRPPNPPESFKYPENTQVPIFPSGFDPDLLMNLQQTQQTQNHSVLLPLPYARHEPSHHVPPPAKRQNRGFQEPGGSLFQGSLFAIAPPQPHQMQFPPNNLSGEETGQSQSNHQQQAIIDELFTASELVQSGRPNLAQAILARLNHYLSPMGNPFLRAAFYCKESLESILQSSSSSSSPVPPFSVIYKLGAYKSFSEISPITYFTNFTCNQALLEALEGFDRIRIVDFDIGCGGHWASLMHELSVRSAGVATLKITVLASPAKDDHEQLRLSGETLIESASEFNIAFEFEIVTIDSLNDLVDGVLEDDSGEAIAVNLPVSCFTAHQLSHASVLGFVKKLSPKIVVSIDRPCDRTDLQFPHQVISVVQYFSNLLESLDAVNVNLDALQKIETFFVQPAMEKIVVGRSSWPEKTQNLKTAFLSSGFLPVTFSNLNESQAECVVKRTPVRGFHVEKRQSSLVLFWQRKELISVSAWRC</sequence>
<evidence type="ECO:0000313" key="5">
    <source>
        <dbReference type="EMBL" id="CAH9096771.1"/>
    </source>
</evidence>
<dbReference type="Proteomes" id="UP001152484">
    <property type="component" value="Unassembled WGS sequence"/>
</dbReference>
<gene>
    <name evidence="5" type="ORF">CEURO_LOCUS13549</name>
</gene>
<feature type="region of interest" description="VHIID" evidence="3">
    <location>
        <begin position="428"/>
        <end position="493"/>
    </location>
</feature>
<feature type="region of interest" description="Disordered" evidence="4">
    <location>
        <begin position="52"/>
        <end position="124"/>
    </location>
</feature>
<accession>A0A9P0ZDZ1</accession>
<keyword evidence="6" id="KW-1185">Reference proteome</keyword>
<evidence type="ECO:0000256" key="4">
    <source>
        <dbReference type="SAM" id="MobiDB-lite"/>
    </source>
</evidence>
<protein>
    <recommendedName>
        <fullName evidence="7">Scarecrow-like protein 6</fullName>
    </recommendedName>
</protein>
<keyword evidence="1" id="KW-0805">Transcription regulation</keyword>
<feature type="compositionally biased region" description="Gly residues" evidence="4">
    <location>
        <begin position="72"/>
        <end position="84"/>
    </location>
</feature>
<comment type="similarity">
    <text evidence="3">Belongs to the GRAS family.</text>
</comment>
<organism evidence="5 6">
    <name type="scientific">Cuscuta europaea</name>
    <name type="common">European dodder</name>
    <dbReference type="NCBI Taxonomy" id="41803"/>
    <lineage>
        <taxon>Eukaryota</taxon>
        <taxon>Viridiplantae</taxon>
        <taxon>Streptophyta</taxon>
        <taxon>Embryophyta</taxon>
        <taxon>Tracheophyta</taxon>
        <taxon>Spermatophyta</taxon>
        <taxon>Magnoliopsida</taxon>
        <taxon>eudicotyledons</taxon>
        <taxon>Gunneridae</taxon>
        <taxon>Pentapetalae</taxon>
        <taxon>asterids</taxon>
        <taxon>lamiids</taxon>
        <taxon>Solanales</taxon>
        <taxon>Convolvulaceae</taxon>
        <taxon>Cuscuteae</taxon>
        <taxon>Cuscuta</taxon>
        <taxon>Cuscuta subgen. Cuscuta</taxon>
    </lineage>
</organism>
<name>A0A9P0ZDZ1_CUSEU</name>
<evidence type="ECO:0000256" key="1">
    <source>
        <dbReference type="ARBA" id="ARBA00023015"/>
    </source>
</evidence>
<dbReference type="Pfam" id="PF03514">
    <property type="entry name" value="GRAS"/>
    <property type="match status" value="1"/>
</dbReference>
<feature type="region of interest" description="SAW" evidence="3">
    <location>
        <begin position="639"/>
        <end position="710"/>
    </location>
</feature>
<dbReference type="InterPro" id="IPR005202">
    <property type="entry name" value="TF_GRAS"/>
</dbReference>
<dbReference type="OrthoDB" id="666726at2759"/>
<keyword evidence="2" id="KW-0804">Transcription</keyword>
<dbReference type="EMBL" id="CAMAPE010000035">
    <property type="protein sequence ID" value="CAH9096771.1"/>
    <property type="molecule type" value="Genomic_DNA"/>
</dbReference>
<evidence type="ECO:0000313" key="6">
    <source>
        <dbReference type="Proteomes" id="UP001152484"/>
    </source>
</evidence>
<reference evidence="5" key="1">
    <citation type="submission" date="2022-07" db="EMBL/GenBank/DDBJ databases">
        <authorList>
            <person name="Macas J."/>
            <person name="Novak P."/>
            <person name="Neumann P."/>
        </authorList>
    </citation>
    <scope>NUCLEOTIDE SEQUENCE</scope>
</reference>
<feature type="compositionally biased region" description="Low complexity" evidence="4">
    <location>
        <begin position="54"/>
        <end position="71"/>
    </location>
</feature>
<proteinExistence type="inferred from homology"/>
<comment type="caution">
    <text evidence="3">Lacks conserved residue(s) required for the propagation of feature annotation.</text>
</comment>
<feature type="region of interest" description="Leucine repeat II (LRII)" evidence="3">
    <location>
        <begin position="507"/>
        <end position="539"/>
    </location>
</feature>
<evidence type="ECO:0008006" key="7">
    <source>
        <dbReference type="Google" id="ProtNLM"/>
    </source>
</evidence>
<evidence type="ECO:0000256" key="3">
    <source>
        <dbReference type="PROSITE-ProRule" id="PRU01191"/>
    </source>
</evidence>
<comment type="caution">
    <text evidence="5">The sequence shown here is derived from an EMBL/GenBank/DDBJ whole genome shotgun (WGS) entry which is preliminary data.</text>
</comment>
<evidence type="ECO:0000256" key="2">
    <source>
        <dbReference type="ARBA" id="ARBA00023163"/>
    </source>
</evidence>
<dbReference type="AlphaFoldDB" id="A0A9P0ZDZ1"/>
<dbReference type="PANTHER" id="PTHR31636">
    <property type="entry name" value="OSJNBA0084A10.13 PROTEIN-RELATED"/>
    <property type="match status" value="1"/>
</dbReference>
<dbReference type="PROSITE" id="PS50985">
    <property type="entry name" value="GRAS"/>
    <property type="match status" value="1"/>
</dbReference>